<accession>A0A1I7YX91</accession>
<dbReference type="WBParaSite" id="L893_g20685.t1">
    <property type="protein sequence ID" value="L893_g20685.t1"/>
    <property type="gene ID" value="L893_g20685"/>
</dbReference>
<evidence type="ECO:0000313" key="2">
    <source>
        <dbReference type="WBParaSite" id="L893_g20685.t1"/>
    </source>
</evidence>
<keyword evidence="1" id="KW-1185">Reference proteome</keyword>
<protein>
    <submittedName>
        <fullName evidence="2">PAZ domain-containing protein</fullName>
    </submittedName>
</protein>
<organism evidence="1 2">
    <name type="scientific">Steinernema glaseri</name>
    <dbReference type="NCBI Taxonomy" id="37863"/>
    <lineage>
        <taxon>Eukaryota</taxon>
        <taxon>Metazoa</taxon>
        <taxon>Ecdysozoa</taxon>
        <taxon>Nematoda</taxon>
        <taxon>Chromadorea</taxon>
        <taxon>Rhabditida</taxon>
        <taxon>Tylenchina</taxon>
        <taxon>Panagrolaimomorpha</taxon>
        <taxon>Strongyloidoidea</taxon>
        <taxon>Steinernematidae</taxon>
        <taxon>Steinernema</taxon>
    </lineage>
</organism>
<sequence>MREYPPPLVYKGQPANIFPVSDIVRPRKFDRPNNSTTIQEIRDRFLATYLNTVSVVKNFEHSMLYSSLDLWSYGFSNSNRD</sequence>
<name>A0A1I7YX91_9BILA</name>
<proteinExistence type="predicted"/>
<evidence type="ECO:0000313" key="1">
    <source>
        <dbReference type="Proteomes" id="UP000095287"/>
    </source>
</evidence>
<dbReference type="Proteomes" id="UP000095287">
    <property type="component" value="Unplaced"/>
</dbReference>
<dbReference type="AlphaFoldDB" id="A0A1I7YX91"/>
<reference evidence="2" key="1">
    <citation type="submission" date="2016-11" db="UniProtKB">
        <authorList>
            <consortium name="WormBaseParasite"/>
        </authorList>
    </citation>
    <scope>IDENTIFICATION</scope>
</reference>